<dbReference type="Pfam" id="PF13873">
    <property type="entry name" value="Myb_DNA-bind_5"/>
    <property type="match status" value="1"/>
</dbReference>
<dbReference type="PANTHER" id="PTHR23098:SF16">
    <property type="entry name" value="REGULATORY PROTEIN ZESTE"/>
    <property type="match status" value="1"/>
</dbReference>
<dbReference type="RefSeq" id="XP_033787852.1">
    <property type="nucleotide sequence ID" value="XM_033931961.1"/>
</dbReference>
<proteinExistence type="predicted"/>
<protein>
    <submittedName>
        <fullName evidence="4">Uncharacterized protein LOC117354431 isoform X1</fullName>
    </submittedName>
</protein>
<gene>
    <name evidence="4" type="primary">LOC117354431</name>
</gene>
<accession>A0A6P8PGE8</accession>
<evidence type="ECO:0000313" key="4">
    <source>
        <dbReference type="RefSeq" id="XP_033787852.1"/>
    </source>
</evidence>
<evidence type="ECO:0000256" key="1">
    <source>
        <dbReference type="SAM" id="MobiDB-lite"/>
    </source>
</evidence>
<feature type="compositionally biased region" description="Basic and acidic residues" evidence="1">
    <location>
        <begin position="482"/>
        <end position="494"/>
    </location>
</feature>
<dbReference type="Proteomes" id="UP000515159">
    <property type="component" value="Chromosome 2"/>
</dbReference>
<feature type="compositionally biased region" description="Polar residues" evidence="1">
    <location>
        <begin position="459"/>
        <end position="480"/>
    </location>
</feature>
<dbReference type="InParanoid" id="A0A6P8PGE8"/>
<dbReference type="AlphaFoldDB" id="A0A6P8PGE8"/>
<sequence>MSQGGSVQMIHQRNSGPVSQPAQSLQAMPPYMMKYMRPKEAKRKPNFTRAEVMVLAQEVELRQEVLFGSGPIFFKLAAWQEVVTAVNAVGHMNRSLEECKKRHRDLKRRCKEKMAAAERNRNAAGGGPVVQPIMTPAEQIAGQTMPSCMLQGVCSIDTAMPTGRRHTSWDIMSGLQMDALYSSEVLSAGSSLVASSKLEADSLRQSWGLHETEQSLERSGSPSGASTSGGCPSAPATDGMCENEIKTEIKSESEEEGAVESVVLLSDDQTHPGESHLLPDCGGSSGHMPSDGGQGDPDLEGDQSSPTNHPNLRGRKSPLAFPSAWPRRHRARGRFVVDDEPLALPLLQQSVQAQRTLATQVSLLRQELVQQVVSRVDDMVSFVHSQAELHVQQHEELLMAHNQGYAAIARAIENVGQGLCAVIAQLHSSQRSVQDAAVGTEPGATANSELAESEVDDGATSTQASQNSSPPRMKRQSSFLQAHKDGGAPRETPTKRVKKK</sequence>
<feature type="region of interest" description="Disordered" evidence="1">
    <location>
        <begin position="210"/>
        <end position="239"/>
    </location>
</feature>
<feature type="region of interest" description="Disordered" evidence="1">
    <location>
        <begin position="269"/>
        <end position="324"/>
    </location>
</feature>
<feature type="region of interest" description="Disordered" evidence="1">
    <location>
        <begin position="1"/>
        <end position="24"/>
    </location>
</feature>
<dbReference type="OrthoDB" id="9899960at2759"/>
<dbReference type="GeneID" id="117354431"/>
<organism evidence="3 4">
    <name type="scientific">Geotrypetes seraphini</name>
    <name type="common">Gaboon caecilian</name>
    <name type="synonym">Caecilia seraphini</name>
    <dbReference type="NCBI Taxonomy" id="260995"/>
    <lineage>
        <taxon>Eukaryota</taxon>
        <taxon>Metazoa</taxon>
        <taxon>Chordata</taxon>
        <taxon>Craniata</taxon>
        <taxon>Vertebrata</taxon>
        <taxon>Euteleostomi</taxon>
        <taxon>Amphibia</taxon>
        <taxon>Gymnophiona</taxon>
        <taxon>Geotrypetes</taxon>
    </lineage>
</organism>
<feature type="compositionally biased region" description="Low complexity" evidence="1">
    <location>
        <begin position="219"/>
        <end position="236"/>
    </location>
</feature>
<reference evidence="4" key="1">
    <citation type="submission" date="2025-08" db="UniProtKB">
        <authorList>
            <consortium name="RefSeq"/>
        </authorList>
    </citation>
    <scope>IDENTIFICATION</scope>
</reference>
<feature type="region of interest" description="Disordered" evidence="1">
    <location>
        <begin position="434"/>
        <end position="500"/>
    </location>
</feature>
<keyword evidence="3" id="KW-1185">Reference proteome</keyword>
<dbReference type="KEGG" id="gsh:117354431"/>
<evidence type="ECO:0000313" key="3">
    <source>
        <dbReference type="Proteomes" id="UP000515159"/>
    </source>
</evidence>
<evidence type="ECO:0000259" key="2">
    <source>
        <dbReference type="Pfam" id="PF13873"/>
    </source>
</evidence>
<dbReference type="GO" id="GO:0005634">
    <property type="term" value="C:nucleus"/>
    <property type="evidence" value="ECO:0007669"/>
    <property type="project" value="TreeGrafter"/>
</dbReference>
<dbReference type="InterPro" id="IPR028002">
    <property type="entry name" value="Myb_DNA-bind_5"/>
</dbReference>
<feature type="domain" description="Myb/SANT-like DNA-binding" evidence="2">
    <location>
        <begin position="43"/>
        <end position="115"/>
    </location>
</feature>
<name>A0A6P8PGE8_GEOSA</name>
<dbReference type="PANTHER" id="PTHR23098">
    <property type="entry name" value="AGAP001331-PA-RELATED"/>
    <property type="match status" value="1"/>
</dbReference>